<sequence length="88" mass="9956">MELNKLLQEVQSINHRLDRVNHVISQREKYGLELVIAIGNNISINATADIDFLYEALLTQREVLTERKEKLSEAVEVAQKVVAGLLAE</sequence>
<organism evidence="2 3">
    <name type="scientific">Yersinia intermedia</name>
    <dbReference type="NCBI Taxonomy" id="631"/>
    <lineage>
        <taxon>Bacteria</taxon>
        <taxon>Pseudomonadati</taxon>
        <taxon>Pseudomonadota</taxon>
        <taxon>Gammaproteobacteria</taxon>
        <taxon>Enterobacterales</taxon>
        <taxon>Yersiniaceae</taxon>
        <taxon>Yersinia</taxon>
    </lineage>
</organism>
<accession>A0A209A635</accession>
<gene>
    <name evidence="2" type="ORF">CBW57_06780</name>
</gene>
<evidence type="ECO:0000313" key="3">
    <source>
        <dbReference type="Proteomes" id="UP000196440"/>
    </source>
</evidence>
<protein>
    <submittedName>
        <fullName evidence="2">Uncharacterized protein</fullName>
    </submittedName>
</protein>
<dbReference type="AlphaFoldDB" id="A0A209A635"/>
<comment type="caution">
    <text evidence="2">The sequence shown here is derived from an EMBL/GenBank/DDBJ whole genome shotgun (WGS) entry which is preliminary data.</text>
</comment>
<keyword evidence="1" id="KW-0175">Coiled coil</keyword>
<evidence type="ECO:0000313" key="2">
    <source>
        <dbReference type="EMBL" id="OVZ87953.1"/>
    </source>
</evidence>
<reference evidence="2 3" key="1">
    <citation type="submission" date="2017-05" db="EMBL/GenBank/DDBJ databases">
        <title>Whole genome sequencing of Yersinia kristensenii.</title>
        <authorList>
            <person name="Campioni F."/>
        </authorList>
    </citation>
    <scope>NUCLEOTIDE SEQUENCE [LARGE SCALE GENOMIC DNA]</scope>
    <source>
        <strain evidence="2 3">CFSAN060536</strain>
    </source>
</reference>
<evidence type="ECO:0000256" key="1">
    <source>
        <dbReference type="SAM" id="Coils"/>
    </source>
</evidence>
<dbReference type="Proteomes" id="UP000196440">
    <property type="component" value="Unassembled WGS sequence"/>
</dbReference>
<dbReference type="EMBL" id="NHOI01000009">
    <property type="protein sequence ID" value="OVZ87953.1"/>
    <property type="molecule type" value="Genomic_DNA"/>
</dbReference>
<name>A0A209A635_YERIN</name>
<dbReference type="RefSeq" id="WP_050130527.1">
    <property type="nucleotide sequence ID" value="NZ_CABHXU010000168.1"/>
</dbReference>
<proteinExistence type="predicted"/>
<feature type="coiled-coil region" evidence="1">
    <location>
        <begin position="54"/>
        <end position="88"/>
    </location>
</feature>